<evidence type="ECO:0000313" key="1">
    <source>
        <dbReference type="EMBL" id="KMQ75923.1"/>
    </source>
</evidence>
<comment type="caution">
    <text evidence="1">The sequence shown here is derived from an EMBL/GenBank/DDBJ whole genome shotgun (WGS) entry which is preliminary data.</text>
</comment>
<dbReference type="Proteomes" id="UP000036102">
    <property type="component" value="Unassembled WGS sequence"/>
</dbReference>
<reference evidence="1 2" key="1">
    <citation type="submission" date="2015-06" db="EMBL/GenBank/DDBJ databases">
        <title>Marinobacter subterrani, a genetically tractable neutrophilic iron-oxidizing strain isolated from the Soudan Iron Mine.</title>
        <authorList>
            <person name="Bonis B.M."/>
            <person name="Gralnick J.A."/>
        </authorList>
    </citation>
    <scope>NUCLEOTIDE SEQUENCE [LARGE SCALE GENOMIC DNA]</scope>
    <source>
        <strain evidence="1 2">JG233</strain>
    </source>
</reference>
<sequence>MIGDLIHRIEKAPMKFPTVTVVLVSAALLFVLWEQTREQPEPIDASRLTNLRANPVELSAAVDWIFGQIPEFCSDATGEGSGAKAHADCVEKAEARTSTCRRMLYDRFPSVVASEGVFRDVSLTAMECLVPRSGLVK</sequence>
<dbReference type="EMBL" id="LFBU01000001">
    <property type="protein sequence ID" value="KMQ75923.1"/>
    <property type="molecule type" value="Genomic_DNA"/>
</dbReference>
<keyword evidence="2" id="KW-1185">Reference proteome</keyword>
<accession>A0A0J7JBQ2</accession>
<protein>
    <submittedName>
        <fullName evidence="1">Uncharacterized protein</fullName>
    </submittedName>
</protein>
<name>A0A0J7JBQ2_9GAMM</name>
<dbReference type="PATRIC" id="fig|1658765.3.peg.2137"/>
<dbReference type="AlphaFoldDB" id="A0A0J7JBQ2"/>
<dbReference type="OrthoDB" id="6367234at2"/>
<proteinExistence type="predicted"/>
<organism evidence="1 2">
    <name type="scientific">Marinobacter subterrani</name>
    <dbReference type="NCBI Taxonomy" id="1658765"/>
    <lineage>
        <taxon>Bacteria</taxon>
        <taxon>Pseudomonadati</taxon>
        <taxon>Pseudomonadota</taxon>
        <taxon>Gammaproteobacteria</taxon>
        <taxon>Pseudomonadales</taxon>
        <taxon>Marinobacteraceae</taxon>
        <taxon>Marinobacter</taxon>
    </lineage>
</organism>
<evidence type="ECO:0000313" key="2">
    <source>
        <dbReference type="Proteomes" id="UP000036102"/>
    </source>
</evidence>
<gene>
    <name evidence="1" type="ORF">Msub_12132</name>
</gene>
<dbReference type="RefSeq" id="WP_048495971.1">
    <property type="nucleotide sequence ID" value="NZ_LFBU01000001.1"/>
</dbReference>